<dbReference type="InterPro" id="IPR013087">
    <property type="entry name" value="Znf_C2H2_type"/>
</dbReference>
<dbReference type="SMART" id="SM00355">
    <property type="entry name" value="ZnF_C2H2"/>
    <property type="match status" value="2"/>
</dbReference>
<feature type="compositionally biased region" description="Low complexity" evidence="10">
    <location>
        <begin position="80"/>
        <end position="89"/>
    </location>
</feature>
<evidence type="ECO:0000256" key="2">
    <source>
        <dbReference type="ARBA" id="ARBA00022723"/>
    </source>
</evidence>
<dbReference type="InterPro" id="IPR051007">
    <property type="entry name" value="creA/MIG_C2H2-ZnF"/>
</dbReference>
<sequence>MIKPVSCGKERRDNICDICQKSFGRLDNLKRHYRTHTGEKPHRCLYPGCTQSFPRSDQLNRHFGMHSDDTNLKKRKSSTDSDSSDFSYYQQSSTYNSSISSSPSPIPWALPSNKKCTSMGVTRIQQILDLTPVHMAIAPKESKSSRMELTYLLN</sequence>
<evidence type="ECO:0000256" key="4">
    <source>
        <dbReference type="ARBA" id="ARBA00022771"/>
    </source>
</evidence>
<evidence type="ECO:0000256" key="3">
    <source>
        <dbReference type="ARBA" id="ARBA00022737"/>
    </source>
</evidence>
<keyword evidence="2" id="KW-0479">Metal-binding</keyword>
<evidence type="ECO:0000256" key="10">
    <source>
        <dbReference type="SAM" id="MobiDB-lite"/>
    </source>
</evidence>
<evidence type="ECO:0000313" key="13">
    <source>
        <dbReference type="Proteomes" id="UP001479436"/>
    </source>
</evidence>
<comment type="subcellular location">
    <subcellularLocation>
        <location evidence="1">Nucleus</location>
    </subcellularLocation>
</comment>
<dbReference type="Gene3D" id="3.30.160.60">
    <property type="entry name" value="Classic Zinc Finger"/>
    <property type="match status" value="2"/>
</dbReference>
<feature type="domain" description="C2H2-type" evidence="11">
    <location>
        <begin position="14"/>
        <end position="41"/>
    </location>
</feature>
<name>A0ABR2WSY5_9FUNG</name>
<keyword evidence="13" id="KW-1185">Reference proteome</keyword>
<keyword evidence="3" id="KW-0677">Repeat</keyword>
<evidence type="ECO:0000256" key="8">
    <source>
        <dbReference type="ARBA" id="ARBA00023242"/>
    </source>
</evidence>
<dbReference type="Proteomes" id="UP001479436">
    <property type="component" value="Unassembled WGS sequence"/>
</dbReference>
<evidence type="ECO:0000256" key="1">
    <source>
        <dbReference type="ARBA" id="ARBA00004123"/>
    </source>
</evidence>
<evidence type="ECO:0000256" key="9">
    <source>
        <dbReference type="PROSITE-ProRule" id="PRU00042"/>
    </source>
</evidence>
<evidence type="ECO:0000256" key="6">
    <source>
        <dbReference type="ARBA" id="ARBA00023015"/>
    </source>
</evidence>
<dbReference type="PANTHER" id="PTHR47428">
    <property type="entry name" value="REGULATORY PROTEIN MIG1-RELATED"/>
    <property type="match status" value="1"/>
</dbReference>
<reference evidence="12 13" key="1">
    <citation type="submission" date="2023-04" db="EMBL/GenBank/DDBJ databases">
        <title>Genome of Basidiobolus ranarum AG-B5.</title>
        <authorList>
            <person name="Stajich J.E."/>
            <person name="Carter-House D."/>
            <person name="Gryganskyi A."/>
        </authorList>
    </citation>
    <scope>NUCLEOTIDE SEQUENCE [LARGE SCALE GENOMIC DNA]</scope>
    <source>
        <strain evidence="12 13">AG-B5</strain>
    </source>
</reference>
<evidence type="ECO:0000256" key="5">
    <source>
        <dbReference type="ARBA" id="ARBA00022833"/>
    </source>
</evidence>
<dbReference type="PROSITE" id="PS50157">
    <property type="entry name" value="ZINC_FINGER_C2H2_2"/>
    <property type="match status" value="2"/>
</dbReference>
<accession>A0ABR2WSY5</accession>
<dbReference type="Pfam" id="PF00096">
    <property type="entry name" value="zf-C2H2"/>
    <property type="match status" value="2"/>
</dbReference>
<keyword evidence="5" id="KW-0862">Zinc</keyword>
<proteinExistence type="predicted"/>
<keyword evidence="6" id="KW-0805">Transcription regulation</keyword>
<keyword evidence="8" id="KW-0539">Nucleus</keyword>
<dbReference type="EMBL" id="JASJQH010000395">
    <property type="protein sequence ID" value="KAK9764616.1"/>
    <property type="molecule type" value="Genomic_DNA"/>
</dbReference>
<keyword evidence="7" id="KW-0804">Transcription</keyword>
<dbReference type="PANTHER" id="PTHR47428:SF1">
    <property type="entry name" value="REGULATORY PROTEIN MIG1-RELATED"/>
    <property type="match status" value="1"/>
</dbReference>
<feature type="domain" description="C2H2-type" evidence="11">
    <location>
        <begin position="42"/>
        <end position="71"/>
    </location>
</feature>
<feature type="region of interest" description="Disordered" evidence="10">
    <location>
        <begin position="60"/>
        <end position="89"/>
    </location>
</feature>
<dbReference type="InterPro" id="IPR036236">
    <property type="entry name" value="Znf_C2H2_sf"/>
</dbReference>
<gene>
    <name evidence="12" type="ORF">K7432_007720</name>
</gene>
<evidence type="ECO:0000259" key="11">
    <source>
        <dbReference type="PROSITE" id="PS50157"/>
    </source>
</evidence>
<keyword evidence="4 9" id="KW-0863">Zinc-finger</keyword>
<dbReference type="PROSITE" id="PS00028">
    <property type="entry name" value="ZINC_FINGER_C2H2_1"/>
    <property type="match status" value="2"/>
</dbReference>
<evidence type="ECO:0000313" key="12">
    <source>
        <dbReference type="EMBL" id="KAK9764616.1"/>
    </source>
</evidence>
<protein>
    <recommendedName>
        <fullName evidence="11">C2H2-type domain-containing protein</fullName>
    </recommendedName>
</protein>
<comment type="caution">
    <text evidence="12">The sequence shown here is derived from an EMBL/GenBank/DDBJ whole genome shotgun (WGS) entry which is preliminary data.</text>
</comment>
<dbReference type="SUPFAM" id="SSF57667">
    <property type="entry name" value="beta-beta-alpha zinc fingers"/>
    <property type="match status" value="1"/>
</dbReference>
<evidence type="ECO:0000256" key="7">
    <source>
        <dbReference type="ARBA" id="ARBA00023163"/>
    </source>
</evidence>
<organism evidence="12 13">
    <name type="scientific">Basidiobolus ranarum</name>
    <dbReference type="NCBI Taxonomy" id="34480"/>
    <lineage>
        <taxon>Eukaryota</taxon>
        <taxon>Fungi</taxon>
        <taxon>Fungi incertae sedis</taxon>
        <taxon>Zoopagomycota</taxon>
        <taxon>Entomophthoromycotina</taxon>
        <taxon>Basidiobolomycetes</taxon>
        <taxon>Basidiobolales</taxon>
        <taxon>Basidiobolaceae</taxon>
        <taxon>Basidiobolus</taxon>
    </lineage>
</organism>